<sequence>MKAMYVAFAAIVLIAFGANFGLNNIGFSSAERQASDTTRLPSDTGDGEAAIDE</sequence>
<dbReference type="EMBL" id="FOGU01000010">
    <property type="protein sequence ID" value="SES31032.1"/>
    <property type="molecule type" value="Genomic_DNA"/>
</dbReference>
<name>A0A1H9WAR1_9RHOB</name>
<organism evidence="2 3">
    <name type="scientific">Tranquillimonas rosea</name>
    <dbReference type="NCBI Taxonomy" id="641238"/>
    <lineage>
        <taxon>Bacteria</taxon>
        <taxon>Pseudomonadati</taxon>
        <taxon>Pseudomonadota</taxon>
        <taxon>Alphaproteobacteria</taxon>
        <taxon>Rhodobacterales</taxon>
        <taxon>Roseobacteraceae</taxon>
        <taxon>Tranquillimonas</taxon>
    </lineage>
</organism>
<gene>
    <name evidence="2" type="ORF">SAMN04490244_11014</name>
</gene>
<evidence type="ECO:0000313" key="3">
    <source>
        <dbReference type="Proteomes" id="UP000198885"/>
    </source>
</evidence>
<feature type="compositionally biased region" description="Polar residues" evidence="1">
    <location>
        <begin position="31"/>
        <end position="41"/>
    </location>
</feature>
<dbReference type="AlphaFoldDB" id="A0A1H9WAR1"/>
<evidence type="ECO:0000256" key="1">
    <source>
        <dbReference type="SAM" id="MobiDB-lite"/>
    </source>
</evidence>
<dbReference type="RefSeq" id="WP_177190486.1">
    <property type="nucleotide sequence ID" value="NZ_FOGU01000010.1"/>
</dbReference>
<accession>A0A1H9WAR1</accession>
<feature type="region of interest" description="Disordered" evidence="1">
    <location>
        <begin position="31"/>
        <end position="53"/>
    </location>
</feature>
<reference evidence="2 3" key="1">
    <citation type="submission" date="2016-10" db="EMBL/GenBank/DDBJ databases">
        <authorList>
            <person name="de Groot N.N."/>
        </authorList>
    </citation>
    <scope>NUCLEOTIDE SEQUENCE [LARGE SCALE GENOMIC DNA]</scope>
    <source>
        <strain evidence="2 3">DSM 23042</strain>
    </source>
</reference>
<keyword evidence="3" id="KW-1185">Reference proteome</keyword>
<dbReference type="Proteomes" id="UP000198885">
    <property type="component" value="Unassembled WGS sequence"/>
</dbReference>
<protein>
    <submittedName>
        <fullName evidence="2">Uncharacterized protein</fullName>
    </submittedName>
</protein>
<proteinExistence type="predicted"/>
<dbReference type="STRING" id="641238.SAMN04490244_11014"/>
<evidence type="ECO:0000313" key="2">
    <source>
        <dbReference type="EMBL" id="SES31032.1"/>
    </source>
</evidence>